<dbReference type="InterPro" id="IPR001138">
    <property type="entry name" value="Zn2Cys6_DnaBD"/>
</dbReference>
<proteinExistence type="predicted"/>
<feature type="region of interest" description="Disordered" evidence="2">
    <location>
        <begin position="387"/>
        <end position="433"/>
    </location>
</feature>
<evidence type="ECO:0000256" key="2">
    <source>
        <dbReference type="SAM" id="MobiDB-lite"/>
    </source>
</evidence>
<dbReference type="GO" id="GO:0008270">
    <property type="term" value="F:zinc ion binding"/>
    <property type="evidence" value="ECO:0007669"/>
    <property type="project" value="InterPro"/>
</dbReference>
<evidence type="ECO:0000313" key="3">
    <source>
        <dbReference type="Proteomes" id="UP000504637"/>
    </source>
</evidence>
<sequence>MSVPQDFLSVSMGTVPSYFIYRDVAPGEPFDPTSSPKFYPAKDSDELFDALRAKYPHVPNHADRMRDAMIDFLLEERAAGSYQTSPALTIDPSTVSWTSASSETMSSFYNSPDQFAMLTPASFDQSPLPEAPVADRSASVSGPADRSPPSLNAMTGVFSITAGTQPKQRTRRKMTEAEKIDYRNRRIAKACDKCAKRKRKCHHGQNAEVPATAAVASCRKVLKSPRQGGNKSKSASTIQLVPSMLADQTSLFGFGDLEMADLLDMNGLDNFGLEVKPDDFVFDAFVHTSHFANFGDQNLQAVNNSADISLQNLAPHRLRASSTMVEDFELYSPASNSGGEDGWTTCTNPTTLNFGSLDGGQQFAAQTSSSHHSRQINQFALQSASLQSTTQATNGADSIGPFHAHQPQAAPAELSSARGCPRLGNNSLQTAAPNDDAVVAMRTNDQQIMDPPLPHGTQGHGIFAIDQKAHNKGVCATFDAHGLLKSSDIPALRPDHTMNRARTVGRSATQEVSGMQAFTVPAVNAYEPSGLEHRAHQVPSLDAAVHAYADLQHHMVPFQRSRTVVNENVDTNTLSSPGSGHIHAANSARVAALGAHASRALITSYGSCIQPSYLQLGEIATSHTSVSSSTSHLSWTQSQQQDSHEPVVNAADCRSSYERQTTSAAGQAILTSHDDRVTSGSGIQSQRQDEKNGSVVSALLSPQSVSLISCVLISLLILSMLCLDKHLVMLLVFASISHVETFDKLATSPDNISHIKEKHTVPFPKDCASRPSIWTRPELIVCRFRTHEVNGQFADKKSFPLVERCVRGLPFRHTPSLFSILSG</sequence>
<feature type="compositionally biased region" description="Polar residues" evidence="2">
    <location>
        <begin position="387"/>
        <end position="396"/>
    </location>
</feature>
<evidence type="ECO:0000313" key="4">
    <source>
        <dbReference type="RefSeq" id="XP_033462368.1"/>
    </source>
</evidence>
<name>A0A6J3MEP8_9PEZI</name>
<protein>
    <submittedName>
        <fullName evidence="4">Uncharacterized protein</fullName>
    </submittedName>
</protein>
<dbReference type="OrthoDB" id="3794485at2759"/>
<reference evidence="4" key="2">
    <citation type="submission" date="2020-04" db="EMBL/GenBank/DDBJ databases">
        <authorList>
            <consortium name="NCBI Genome Project"/>
        </authorList>
    </citation>
    <scope>NUCLEOTIDE SEQUENCE</scope>
    <source>
        <strain evidence="4">CBS 342.82</strain>
    </source>
</reference>
<feature type="compositionally biased region" description="Low complexity" evidence="2">
    <location>
        <begin position="403"/>
        <end position="412"/>
    </location>
</feature>
<dbReference type="AlphaFoldDB" id="A0A6J3MEP8"/>
<reference evidence="4" key="3">
    <citation type="submission" date="2025-08" db="UniProtKB">
        <authorList>
            <consortium name="RefSeq"/>
        </authorList>
    </citation>
    <scope>IDENTIFICATION</scope>
    <source>
        <strain evidence="4">CBS 342.82</strain>
    </source>
</reference>
<organism evidence="4">
    <name type="scientific">Dissoconium aciculare CBS 342.82</name>
    <dbReference type="NCBI Taxonomy" id="1314786"/>
    <lineage>
        <taxon>Eukaryota</taxon>
        <taxon>Fungi</taxon>
        <taxon>Dikarya</taxon>
        <taxon>Ascomycota</taxon>
        <taxon>Pezizomycotina</taxon>
        <taxon>Dothideomycetes</taxon>
        <taxon>Dothideomycetidae</taxon>
        <taxon>Mycosphaerellales</taxon>
        <taxon>Dissoconiaceae</taxon>
        <taxon>Dissoconium</taxon>
    </lineage>
</organism>
<evidence type="ECO:0000256" key="1">
    <source>
        <dbReference type="ARBA" id="ARBA00023242"/>
    </source>
</evidence>
<dbReference type="Proteomes" id="UP000504637">
    <property type="component" value="Unplaced"/>
</dbReference>
<keyword evidence="1" id="KW-0539">Nucleus</keyword>
<dbReference type="GO" id="GO:0000981">
    <property type="term" value="F:DNA-binding transcription factor activity, RNA polymerase II-specific"/>
    <property type="evidence" value="ECO:0007669"/>
    <property type="project" value="InterPro"/>
</dbReference>
<dbReference type="GeneID" id="54357049"/>
<reference evidence="4" key="1">
    <citation type="submission" date="2020-01" db="EMBL/GenBank/DDBJ databases">
        <authorList>
            <consortium name="DOE Joint Genome Institute"/>
            <person name="Haridas S."/>
            <person name="Albert R."/>
            <person name="Binder M."/>
            <person name="Bloem J."/>
            <person name="Labutti K."/>
            <person name="Salamov A."/>
            <person name="Andreopoulos B."/>
            <person name="Baker S.E."/>
            <person name="Barry K."/>
            <person name="Bills G."/>
            <person name="Bluhm B.H."/>
            <person name="Cannon C."/>
            <person name="Castanera R."/>
            <person name="Culley D.E."/>
            <person name="Daum C."/>
            <person name="Ezra D."/>
            <person name="Gonzalez J.B."/>
            <person name="Henrissat B."/>
            <person name="Kuo A."/>
            <person name="Liang C."/>
            <person name="Lipzen A."/>
            <person name="Lutzoni F."/>
            <person name="Magnuson J."/>
            <person name="Mondo S."/>
            <person name="Nolan M."/>
            <person name="Ohm R."/>
            <person name="Pangilinan J."/>
            <person name="Park H.-J."/>
            <person name="Ramirez L."/>
            <person name="Alfaro M."/>
            <person name="Sun H."/>
            <person name="Tritt A."/>
            <person name="Yoshinaga Y."/>
            <person name="Zwiers L.-H."/>
            <person name="Turgeon B.G."/>
            <person name="Goodwin S.B."/>
            <person name="Spatafora J.W."/>
            <person name="Crous P.W."/>
            <person name="Grigoriev I.V."/>
        </authorList>
    </citation>
    <scope>NUCLEOTIDE SEQUENCE</scope>
    <source>
        <strain evidence="4">CBS 342.82</strain>
    </source>
</reference>
<keyword evidence="3" id="KW-1185">Reference proteome</keyword>
<feature type="region of interest" description="Disordered" evidence="2">
    <location>
        <begin position="664"/>
        <end position="689"/>
    </location>
</feature>
<dbReference type="CDD" id="cd00067">
    <property type="entry name" value="GAL4"/>
    <property type="match status" value="1"/>
</dbReference>
<gene>
    <name evidence="4" type="ORF">K489DRAFT_155160</name>
</gene>
<accession>A0A6J3MEP8</accession>
<feature type="region of interest" description="Disordered" evidence="2">
    <location>
        <begin position="123"/>
        <end position="153"/>
    </location>
</feature>
<dbReference type="RefSeq" id="XP_033462368.1">
    <property type="nucleotide sequence ID" value="XM_033599250.1"/>
</dbReference>